<organism evidence="2 3">
    <name type="scientific">Actinorhabdospora filicis</name>
    <dbReference type="NCBI Taxonomy" id="1785913"/>
    <lineage>
        <taxon>Bacteria</taxon>
        <taxon>Bacillati</taxon>
        <taxon>Actinomycetota</taxon>
        <taxon>Actinomycetes</taxon>
        <taxon>Micromonosporales</taxon>
        <taxon>Micromonosporaceae</taxon>
        <taxon>Actinorhabdospora</taxon>
    </lineage>
</organism>
<evidence type="ECO:0000256" key="1">
    <source>
        <dbReference type="SAM" id="SignalP"/>
    </source>
</evidence>
<proteinExistence type="predicted"/>
<accession>A0A9W6SMM4</accession>
<feature type="signal peptide" evidence="1">
    <location>
        <begin position="1"/>
        <end position="28"/>
    </location>
</feature>
<keyword evidence="1" id="KW-0732">Signal</keyword>
<evidence type="ECO:0000313" key="2">
    <source>
        <dbReference type="EMBL" id="GLZ78690.1"/>
    </source>
</evidence>
<keyword evidence="3" id="KW-1185">Reference proteome</keyword>
<evidence type="ECO:0000313" key="3">
    <source>
        <dbReference type="Proteomes" id="UP001165079"/>
    </source>
</evidence>
<gene>
    <name evidence="2" type="ORF">Afil01_34970</name>
</gene>
<reference evidence="2" key="1">
    <citation type="submission" date="2023-03" db="EMBL/GenBank/DDBJ databases">
        <title>Actinorhabdospora filicis NBRC 111898.</title>
        <authorList>
            <person name="Ichikawa N."/>
            <person name="Sato H."/>
            <person name="Tonouchi N."/>
        </authorList>
    </citation>
    <scope>NUCLEOTIDE SEQUENCE</scope>
    <source>
        <strain evidence="2">NBRC 111898</strain>
    </source>
</reference>
<dbReference type="AlphaFoldDB" id="A0A9W6SMM4"/>
<comment type="caution">
    <text evidence="2">The sequence shown here is derived from an EMBL/GenBank/DDBJ whole genome shotgun (WGS) entry which is preliminary data.</text>
</comment>
<dbReference type="EMBL" id="BSTX01000002">
    <property type="protein sequence ID" value="GLZ78690.1"/>
    <property type="molecule type" value="Genomic_DNA"/>
</dbReference>
<sequence>MNIITRRIAVFILATAAILGLVTTSAAASGGAGGGAPVTTVTRAGSAELNGWLGECYPEVDSPRGGGWCDGNGPDHQYRGVAGCSNNREYYGPWKWAGDRTKSFGTCPRGTRLYYATLDAY</sequence>
<name>A0A9W6SMM4_9ACTN</name>
<dbReference type="Proteomes" id="UP001165079">
    <property type="component" value="Unassembled WGS sequence"/>
</dbReference>
<feature type="chain" id="PRO_5040740036" evidence="1">
    <location>
        <begin position="29"/>
        <end position="121"/>
    </location>
</feature>
<protein>
    <submittedName>
        <fullName evidence="2">Uncharacterized protein</fullName>
    </submittedName>
</protein>